<gene>
    <name evidence="1" type="ORF">V5E97_12190</name>
</gene>
<evidence type="ECO:0008006" key="2">
    <source>
        <dbReference type="Google" id="ProtNLM"/>
    </source>
</evidence>
<dbReference type="PROSITE" id="PS51257">
    <property type="entry name" value="PROKAR_LIPOPROTEIN"/>
    <property type="match status" value="1"/>
</dbReference>
<sequence>MVDLRNPGRLLPLVLLLTGLGSLSGCVERRYTVRTNPPGALLVANDEEIGATPASRSFTYYGDRKFKLMLDGHETQTVIQPIKSPWWDNYLTEFFTENLIPYTFRDEREFVYDMVPSSEPNVDNLLENGQALRMQAQAPPPPRRGGFFGRLGF</sequence>
<dbReference type="RefSeq" id="WP_406699611.1">
    <property type="nucleotide sequence ID" value="NZ_CP155447.1"/>
</dbReference>
<reference evidence="1" key="1">
    <citation type="submission" date="2024-05" db="EMBL/GenBank/DDBJ databases">
        <title>Planctomycetes of the genus Singulisphaera possess chitinolytic capabilities.</title>
        <authorList>
            <person name="Ivanova A."/>
        </authorList>
    </citation>
    <scope>NUCLEOTIDE SEQUENCE</scope>
    <source>
        <strain evidence="1">Ch08T</strain>
    </source>
</reference>
<evidence type="ECO:0000313" key="1">
    <source>
        <dbReference type="EMBL" id="XBH06763.1"/>
    </source>
</evidence>
<dbReference type="AlphaFoldDB" id="A0AAU7CP28"/>
<dbReference type="EMBL" id="CP155447">
    <property type="protein sequence ID" value="XBH06763.1"/>
    <property type="molecule type" value="Genomic_DNA"/>
</dbReference>
<protein>
    <recommendedName>
        <fullName evidence="2">PEGA domain-containing protein</fullName>
    </recommendedName>
</protein>
<organism evidence="1">
    <name type="scientific">Singulisphaera sp. Ch08</name>
    <dbReference type="NCBI Taxonomy" id="3120278"/>
    <lineage>
        <taxon>Bacteria</taxon>
        <taxon>Pseudomonadati</taxon>
        <taxon>Planctomycetota</taxon>
        <taxon>Planctomycetia</taxon>
        <taxon>Isosphaerales</taxon>
        <taxon>Isosphaeraceae</taxon>
        <taxon>Singulisphaera</taxon>
    </lineage>
</organism>
<accession>A0AAU7CP28</accession>
<name>A0AAU7CP28_9BACT</name>
<proteinExistence type="predicted"/>